<dbReference type="EMBL" id="BARS01018421">
    <property type="protein sequence ID" value="GAF94287.1"/>
    <property type="molecule type" value="Genomic_DNA"/>
</dbReference>
<evidence type="ECO:0008006" key="2">
    <source>
        <dbReference type="Google" id="ProtNLM"/>
    </source>
</evidence>
<accession>X0U1K2</accession>
<proteinExistence type="predicted"/>
<sequence>MAIFAIQYVPSREATLDDARSRLRAACERLPISLVLLSTSLPAVAHACREEADCAGARLLRWHAPLTGGSAPKPWRPRPEWRPVGPTGNPVPLAGTSAGRPIACPNRPAVREIVLDRVRAMLQRGVYHGVFLDYIRYPSPASNPTSLLACFCDDCHRAASAEGFDLEAARRRVGRLAARPDLASALVRV</sequence>
<comment type="caution">
    <text evidence="1">The sequence shown here is derived from an EMBL/GenBank/DDBJ whole genome shotgun (WGS) entry which is preliminary data.</text>
</comment>
<organism evidence="1">
    <name type="scientific">marine sediment metagenome</name>
    <dbReference type="NCBI Taxonomy" id="412755"/>
    <lineage>
        <taxon>unclassified sequences</taxon>
        <taxon>metagenomes</taxon>
        <taxon>ecological metagenomes</taxon>
    </lineage>
</organism>
<feature type="non-terminal residue" evidence="1">
    <location>
        <position position="189"/>
    </location>
</feature>
<evidence type="ECO:0000313" key="1">
    <source>
        <dbReference type="EMBL" id="GAF94287.1"/>
    </source>
</evidence>
<name>X0U1K2_9ZZZZ</name>
<reference evidence="1" key="1">
    <citation type="journal article" date="2014" name="Front. Microbiol.">
        <title>High frequency of phylogenetically diverse reductive dehalogenase-homologous genes in deep subseafloor sedimentary metagenomes.</title>
        <authorList>
            <person name="Kawai M."/>
            <person name="Futagami T."/>
            <person name="Toyoda A."/>
            <person name="Takaki Y."/>
            <person name="Nishi S."/>
            <person name="Hori S."/>
            <person name="Arai W."/>
            <person name="Tsubouchi T."/>
            <person name="Morono Y."/>
            <person name="Uchiyama I."/>
            <person name="Ito T."/>
            <person name="Fujiyama A."/>
            <person name="Inagaki F."/>
            <person name="Takami H."/>
        </authorList>
    </citation>
    <scope>NUCLEOTIDE SEQUENCE</scope>
    <source>
        <strain evidence="1">Expedition CK06-06</strain>
    </source>
</reference>
<protein>
    <recommendedName>
        <fullName evidence="2">Glycosyl hydrolase-like 10 domain-containing protein</fullName>
    </recommendedName>
</protein>
<dbReference type="AlphaFoldDB" id="X0U1K2"/>
<gene>
    <name evidence="1" type="ORF">S01H1_29974</name>
</gene>